<dbReference type="PROSITE" id="PS51257">
    <property type="entry name" value="PROKAR_LIPOPROTEIN"/>
    <property type="match status" value="1"/>
</dbReference>
<evidence type="ECO:0000313" key="1">
    <source>
        <dbReference type="EMBL" id="UZW20711.1"/>
    </source>
</evidence>
<sequence length="43" mass="5042">MHFRPWQAWWLALCLLSGCNANYVFDDADYRPLGDPQLTRSGR</sequence>
<name>A0ABY6QP95_9PSED</name>
<protein>
    <submittedName>
        <fullName evidence="1">Type VI secretion protein</fullName>
    </submittedName>
</protein>
<evidence type="ECO:0000313" key="2">
    <source>
        <dbReference type="Proteomes" id="UP001164116"/>
    </source>
</evidence>
<organism evidence="1 2">
    <name type="scientific">Pseudomonas quebecensis</name>
    <dbReference type="NCBI Taxonomy" id="2995174"/>
    <lineage>
        <taxon>Bacteria</taxon>
        <taxon>Pseudomonadati</taxon>
        <taxon>Pseudomonadota</taxon>
        <taxon>Gammaproteobacteria</taxon>
        <taxon>Pseudomonadales</taxon>
        <taxon>Pseudomonadaceae</taxon>
        <taxon>Pseudomonas</taxon>
    </lineage>
</organism>
<gene>
    <name evidence="1" type="ORF">OSC50_10345</name>
</gene>
<accession>A0ABY6QP95</accession>
<dbReference type="RefSeq" id="WP_181076909.1">
    <property type="nucleotide sequence ID" value="NZ_CP112866.1"/>
</dbReference>
<dbReference type="Proteomes" id="UP001164116">
    <property type="component" value="Chromosome"/>
</dbReference>
<keyword evidence="2" id="KW-1185">Reference proteome</keyword>
<dbReference type="EMBL" id="CP112866">
    <property type="protein sequence ID" value="UZW20711.1"/>
    <property type="molecule type" value="Genomic_DNA"/>
</dbReference>
<proteinExistence type="predicted"/>
<reference evidence="1" key="1">
    <citation type="submission" date="2022-11" db="EMBL/GenBank/DDBJ databases">
        <title>Taxonomic description of a new Pseudomonas species.</title>
        <authorList>
            <person name="Tambong J.T."/>
        </authorList>
    </citation>
    <scope>NUCLEOTIDE SEQUENCE</scope>
    <source>
        <strain evidence="1">S1Bt42</strain>
    </source>
</reference>